<dbReference type="SUPFAM" id="SSF54680">
    <property type="entry name" value="Pyrimidine nucleoside phosphorylase C-terminal domain"/>
    <property type="match status" value="1"/>
</dbReference>
<evidence type="ECO:0000313" key="9">
    <source>
        <dbReference type="Proteomes" id="UP000011529"/>
    </source>
</evidence>
<dbReference type="Pfam" id="PF00591">
    <property type="entry name" value="Glycos_transf_3"/>
    <property type="match status" value="1"/>
</dbReference>
<dbReference type="InterPro" id="IPR035902">
    <property type="entry name" value="Nuc_phospho_transferase"/>
</dbReference>
<keyword evidence="4" id="KW-0328">Glycosyltransferase</keyword>
<dbReference type="PANTHER" id="PTHR10515">
    <property type="entry name" value="THYMIDINE PHOSPHORYLASE"/>
    <property type="match status" value="1"/>
</dbReference>
<comment type="catalytic activity">
    <reaction evidence="6">
        <text>thymidine + phosphate = 2-deoxy-alpha-D-ribose 1-phosphate + thymine</text>
        <dbReference type="Rhea" id="RHEA:16037"/>
        <dbReference type="ChEBI" id="CHEBI:17748"/>
        <dbReference type="ChEBI" id="CHEBI:17821"/>
        <dbReference type="ChEBI" id="CHEBI:43474"/>
        <dbReference type="ChEBI" id="CHEBI:57259"/>
        <dbReference type="EC" id="2.4.2.4"/>
    </reaction>
</comment>
<comment type="subunit">
    <text evidence="2">Homodimer.</text>
</comment>
<organism evidence="8 9">
    <name type="scientific">Rhodopirellula europaea 6C</name>
    <dbReference type="NCBI Taxonomy" id="1263867"/>
    <lineage>
        <taxon>Bacteria</taxon>
        <taxon>Pseudomonadati</taxon>
        <taxon>Planctomycetota</taxon>
        <taxon>Planctomycetia</taxon>
        <taxon>Pirellulales</taxon>
        <taxon>Pirellulaceae</taxon>
        <taxon>Rhodopirellula</taxon>
    </lineage>
</organism>
<evidence type="ECO:0000256" key="2">
    <source>
        <dbReference type="ARBA" id="ARBA00011738"/>
    </source>
</evidence>
<dbReference type="GO" id="GO:0006206">
    <property type="term" value="P:pyrimidine nucleobase metabolic process"/>
    <property type="evidence" value="ECO:0007669"/>
    <property type="project" value="InterPro"/>
</dbReference>
<feature type="domain" description="Pyrimidine nucleoside phosphorylase C-terminal" evidence="7">
    <location>
        <begin position="353"/>
        <end position="427"/>
    </location>
</feature>
<accession>M2B132</accession>
<protein>
    <recommendedName>
        <fullName evidence="3">thymidine phosphorylase</fullName>
        <ecNumber evidence="3">2.4.2.4</ecNumber>
    </recommendedName>
</protein>
<keyword evidence="9" id="KW-1185">Reference proteome</keyword>
<dbReference type="PANTHER" id="PTHR10515:SF0">
    <property type="entry name" value="THYMIDINE PHOSPHORYLASE"/>
    <property type="match status" value="1"/>
</dbReference>
<dbReference type="Gene3D" id="1.20.970.10">
    <property type="entry name" value="Transferase, Pyrimidine Nucleoside Phosphorylase, Chain C"/>
    <property type="match status" value="1"/>
</dbReference>
<dbReference type="Pfam" id="PF07831">
    <property type="entry name" value="PYNP_C"/>
    <property type="match status" value="1"/>
</dbReference>
<dbReference type="GO" id="GO:0005829">
    <property type="term" value="C:cytosol"/>
    <property type="evidence" value="ECO:0007669"/>
    <property type="project" value="TreeGrafter"/>
</dbReference>
<dbReference type="Pfam" id="PF02885">
    <property type="entry name" value="Glycos_trans_3N"/>
    <property type="match status" value="1"/>
</dbReference>
<dbReference type="InterPro" id="IPR013102">
    <property type="entry name" value="PYNP_C"/>
</dbReference>
<dbReference type="NCBIfam" id="TIGR02644">
    <property type="entry name" value="Y_phosphoryl"/>
    <property type="match status" value="1"/>
</dbReference>
<dbReference type="GO" id="GO:0009032">
    <property type="term" value="F:thymidine phosphorylase activity"/>
    <property type="evidence" value="ECO:0007669"/>
    <property type="project" value="UniProtKB-EC"/>
</dbReference>
<evidence type="ECO:0000313" key="8">
    <source>
        <dbReference type="EMBL" id="EMB15468.1"/>
    </source>
</evidence>
<dbReference type="EC" id="2.4.2.4" evidence="3"/>
<proteinExistence type="inferred from homology"/>
<reference evidence="8" key="2">
    <citation type="journal article" date="2013" name="Mar. Genomics">
        <title>Expression of sulfatases in Rhodopirellula baltica and the diversity of sulfatases in the genus Rhodopirellula.</title>
        <authorList>
            <person name="Wegner C.E."/>
            <person name="Richter-Heitmann T."/>
            <person name="Klindworth A."/>
            <person name="Klockow C."/>
            <person name="Richter M."/>
            <person name="Achstetter T."/>
            <person name="Glockner F.O."/>
            <person name="Harder J."/>
        </authorList>
    </citation>
    <scope>NUCLEOTIDE SEQUENCE [LARGE SCALE GENOMIC DNA]</scope>
    <source>
        <strain evidence="8">6C</strain>
    </source>
</reference>
<dbReference type="InterPro" id="IPR036566">
    <property type="entry name" value="PYNP-like_C_sf"/>
</dbReference>
<keyword evidence="5" id="KW-0808">Transferase</keyword>
<dbReference type="Proteomes" id="UP000011529">
    <property type="component" value="Unassembled WGS sequence"/>
</dbReference>
<evidence type="ECO:0000256" key="5">
    <source>
        <dbReference type="ARBA" id="ARBA00022679"/>
    </source>
</evidence>
<dbReference type="AlphaFoldDB" id="M2B132"/>
<evidence type="ECO:0000256" key="4">
    <source>
        <dbReference type="ARBA" id="ARBA00022676"/>
    </source>
</evidence>
<dbReference type="InterPro" id="IPR000053">
    <property type="entry name" value="Thymidine/pyrmidine_PPase"/>
</dbReference>
<dbReference type="InterPro" id="IPR036320">
    <property type="entry name" value="Glycosyl_Trfase_fam3_N_dom_sf"/>
</dbReference>
<dbReference type="PATRIC" id="fig|1263867.3.peg.4089"/>
<dbReference type="NCBIfam" id="NF004490">
    <property type="entry name" value="PRK05820.1"/>
    <property type="match status" value="1"/>
</dbReference>
<comment type="similarity">
    <text evidence="1">Belongs to the thymidine/pyrimidine-nucleoside phosphorylase family.</text>
</comment>
<dbReference type="GO" id="GO:0004645">
    <property type="term" value="F:1,4-alpha-oligoglucan phosphorylase activity"/>
    <property type="evidence" value="ECO:0007669"/>
    <property type="project" value="InterPro"/>
</dbReference>
<dbReference type="InterPro" id="IPR018090">
    <property type="entry name" value="Pyrmidine_PPas_bac/euk"/>
</dbReference>
<dbReference type="EMBL" id="ANMO01000173">
    <property type="protein sequence ID" value="EMB15468.1"/>
    <property type="molecule type" value="Genomic_DNA"/>
</dbReference>
<dbReference type="InterPro" id="IPR000312">
    <property type="entry name" value="Glycosyl_Trfase_fam3"/>
</dbReference>
<name>M2B132_9BACT</name>
<evidence type="ECO:0000256" key="1">
    <source>
        <dbReference type="ARBA" id="ARBA00006915"/>
    </source>
</evidence>
<gene>
    <name evidence="8" type="ORF">RE6C_03827</name>
</gene>
<dbReference type="SUPFAM" id="SSF47648">
    <property type="entry name" value="Nucleoside phosphorylase/phosphoribosyltransferase N-terminal domain"/>
    <property type="match status" value="1"/>
</dbReference>
<reference evidence="8" key="1">
    <citation type="submission" date="2012-11" db="EMBL/GenBank/DDBJ databases">
        <title>Permanent draft genomes of Rhodopirellula europaea strain SH398 and 6C.</title>
        <authorList>
            <person name="Richter M."/>
            <person name="Richter-Heitmann T."/>
            <person name="Frank C."/>
            <person name="Harder J."/>
            <person name="Glockner F.O."/>
        </authorList>
    </citation>
    <scope>NUCLEOTIDE SEQUENCE</scope>
    <source>
        <strain evidence="8">6C</strain>
    </source>
</reference>
<evidence type="ECO:0000256" key="3">
    <source>
        <dbReference type="ARBA" id="ARBA00011892"/>
    </source>
</evidence>
<dbReference type="Gene3D" id="3.90.1170.30">
    <property type="entry name" value="Pyrimidine nucleoside phosphorylase-like, C-terminal domain"/>
    <property type="match status" value="1"/>
</dbReference>
<dbReference type="SUPFAM" id="SSF52418">
    <property type="entry name" value="Nucleoside phosphorylase/phosphoribosyltransferase catalytic domain"/>
    <property type="match status" value="1"/>
</dbReference>
<dbReference type="SMART" id="SM00941">
    <property type="entry name" value="PYNP_C"/>
    <property type="match status" value="1"/>
</dbReference>
<evidence type="ECO:0000259" key="7">
    <source>
        <dbReference type="SMART" id="SM00941"/>
    </source>
</evidence>
<dbReference type="InterPro" id="IPR017872">
    <property type="entry name" value="Pyrmidine_PPase_CS"/>
</dbReference>
<sequence length="438" mass="46861">MTQPSFFSLSQGKCSMLTANLIRTKRDGGVLNADQWRFLIEGYCGGEVTDYQMSALAMAIFFRGLDRRETAELTRCMVDSGVRLPRVNDRPRVDKHSTGGLGDKVSLILAPLLACCEVDVPMISGRGLGRTGGTLDKLESIPGYQTQLSIEQSSRVLKEVGCFIVGATESIAPADRRLYGLRDVTATVESVGLITASILSKKLAASLDALVMDVKVGSAGFMPTIQQATELADSLQAVGAEAGLPTIPVLSDMDQPLGRAIGNANEVNESLDVLDGGGPEEVRALTLRLSAELLVATKQADDLRAAEELLARKLDSGEAMQRFERMVHEQGGKLSGHLPLGKQSDTVAERSGWVETIDCPAIGDAIISMGGGRRKTSDPVEPSVGIDLHVRVGDRVEKGQPLWTVYEGPKPCPPIAPVHLSESLVPARPLILPLSRNE</sequence>
<dbReference type="Gene3D" id="3.40.1030.10">
    <property type="entry name" value="Nucleoside phosphorylase/phosphoribosyltransferase catalytic domain"/>
    <property type="match status" value="1"/>
</dbReference>
<dbReference type="GO" id="GO:0006213">
    <property type="term" value="P:pyrimidine nucleoside metabolic process"/>
    <property type="evidence" value="ECO:0007669"/>
    <property type="project" value="InterPro"/>
</dbReference>
<dbReference type="InterPro" id="IPR017459">
    <property type="entry name" value="Glycosyl_Trfase_fam3_N_dom"/>
</dbReference>
<comment type="caution">
    <text evidence="8">The sequence shown here is derived from an EMBL/GenBank/DDBJ whole genome shotgun (WGS) entry which is preliminary data.</text>
</comment>
<dbReference type="FunFam" id="3.40.1030.10:FF:000003">
    <property type="entry name" value="Pyrimidine-nucleoside phosphorylase"/>
    <property type="match status" value="1"/>
</dbReference>
<dbReference type="PIRSF" id="PIRSF000478">
    <property type="entry name" value="TP_PyNP"/>
    <property type="match status" value="1"/>
</dbReference>
<dbReference type="PROSITE" id="PS00647">
    <property type="entry name" value="THYMID_PHOSPHORYLASE"/>
    <property type="match status" value="1"/>
</dbReference>
<evidence type="ECO:0000256" key="6">
    <source>
        <dbReference type="ARBA" id="ARBA00048550"/>
    </source>
</evidence>